<keyword evidence="7" id="KW-0732">Signal</keyword>
<dbReference type="InterPro" id="IPR046357">
    <property type="entry name" value="PPIase_dom_sf"/>
</dbReference>
<accession>A0AAQ3LB41</accession>
<dbReference type="Proteomes" id="UP001304300">
    <property type="component" value="Chromosome"/>
</dbReference>
<feature type="signal peptide" evidence="7">
    <location>
        <begin position="1"/>
        <end position="32"/>
    </location>
</feature>
<dbReference type="PROSITE" id="PS50059">
    <property type="entry name" value="FKBP_PPIASE"/>
    <property type="match status" value="1"/>
</dbReference>
<dbReference type="InterPro" id="IPR001179">
    <property type="entry name" value="PPIase_FKBP_dom"/>
</dbReference>
<dbReference type="EC" id="5.2.1.8" evidence="6"/>
<evidence type="ECO:0000256" key="1">
    <source>
        <dbReference type="ARBA" id="ARBA00000971"/>
    </source>
</evidence>
<dbReference type="KEGG" id="puo:RZN69_21855"/>
<keyword evidence="3 5" id="KW-0697">Rotamase</keyword>
<evidence type="ECO:0000256" key="2">
    <source>
        <dbReference type="ARBA" id="ARBA00006577"/>
    </source>
</evidence>
<evidence type="ECO:0000256" key="5">
    <source>
        <dbReference type="PROSITE-ProRule" id="PRU00277"/>
    </source>
</evidence>
<evidence type="ECO:0000313" key="9">
    <source>
        <dbReference type="EMBL" id="WOO41274.1"/>
    </source>
</evidence>
<feature type="chain" id="PRO_5042973616" description="Peptidyl-prolyl cis-trans isomerase" evidence="7">
    <location>
        <begin position="33"/>
        <end position="234"/>
    </location>
</feature>
<keyword evidence="10" id="KW-1185">Reference proteome</keyword>
<dbReference type="PANTHER" id="PTHR43811">
    <property type="entry name" value="FKBP-TYPE PEPTIDYL-PROLYL CIS-TRANS ISOMERASE FKPA"/>
    <property type="match status" value="1"/>
</dbReference>
<evidence type="ECO:0000256" key="6">
    <source>
        <dbReference type="RuleBase" id="RU003915"/>
    </source>
</evidence>
<dbReference type="GO" id="GO:0006457">
    <property type="term" value="P:protein folding"/>
    <property type="evidence" value="ECO:0007669"/>
    <property type="project" value="InterPro"/>
</dbReference>
<sequence length="234" mass="24726">MGKAKTMKHPSILKFAVSTSAVLLILSSGLRAEDAPAADDTATLKDFGWLMSQQISQLDLSDSEQKAFLAGINAGLAGEDGPADPQAAAMKVQQFLQARMMAAQAKETDAFFAELDSNPNVKKSSTGLYYEILEEGEEGRAGTDDTVKLHYEGSLPNGTVFDSSKQRGEPATFPVAGVVPGFGEGVQLVGPGGKVKLYIPPQLGYGQQPPPGSRIPPNSVLVFDVEMLEVNPEG</sequence>
<dbReference type="Pfam" id="PF01346">
    <property type="entry name" value="FKBP_N"/>
    <property type="match status" value="1"/>
</dbReference>
<proteinExistence type="inferred from homology"/>
<dbReference type="Pfam" id="PF00254">
    <property type="entry name" value="FKBP_C"/>
    <property type="match status" value="1"/>
</dbReference>
<gene>
    <name evidence="9" type="ORF">RZN69_21855</name>
</gene>
<dbReference type="Gene3D" id="3.10.50.40">
    <property type="match status" value="1"/>
</dbReference>
<comment type="catalytic activity">
    <reaction evidence="1 5 6">
        <text>[protein]-peptidylproline (omega=180) = [protein]-peptidylproline (omega=0)</text>
        <dbReference type="Rhea" id="RHEA:16237"/>
        <dbReference type="Rhea" id="RHEA-COMP:10747"/>
        <dbReference type="Rhea" id="RHEA-COMP:10748"/>
        <dbReference type="ChEBI" id="CHEBI:83833"/>
        <dbReference type="ChEBI" id="CHEBI:83834"/>
        <dbReference type="EC" id="5.2.1.8"/>
    </reaction>
</comment>
<evidence type="ECO:0000256" key="7">
    <source>
        <dbReference type="SAM" id="SignalP"/>
    </source>
</evidence>
<feature type="domain" description="PPIase FKBP-type" evidence="8">
    <location>
        <begin position="144"/>
        <end position="231"/>
    </location>
</feature>
<comment type="similarity">
    <text evidence="2 6">Belongs to the FKBP-type PPIase family.</text>
</comment>
<dbReference type="EMBL" id="CP136920">
    <property type="protein sequence ID" value="WOO41274.1"/>
    <property type="molecule type" value="Genomic_DNA"/>
</dbReference>
<organism evidence="9 10">
    <name type="scientific">Rubellicoccus peritrichatus</name>
    <dbReference type="NCBI Taxonomy" id="3080537"/>
    <lineage>
        <taxon>Bacteria</taxon>
        <taxon>Pseudomonadati</taxon>
        <taxon>Verrucomicrobiota</taxon>
        <taxon>Opitutia</taxon>
        <taxon>Puniceicoccales</taxon>
        <taxon>Cerasicoccaceae</taxon>
        <taxon>Rubellicoccus</taxon>
    </lineage>
</organism>
<evidence type="ECO:0000256" key="3">
    <source>
        <dbReference type="ARBA" id="ARBA00023110"/>
    </source>
</evidence>
<protein>
    <recommendedName>
        <fullName evidence="6">Peptidyl-prolyl cis-trans isomerase</fullName>
        <ecNumber evidence="6">5.2.1.8</ecNumber>
    </recommendedName>
</protein>
<evidence type="ECO:0000259" key="8">
    <source>
        <dbReference type="PROSITE" id="PS50059"/>
    </source>
</evidence>
<dbReference type="RefSeq" id="WP_317833703.1">
    <property type="nucleotide sequence ID" value="NZ_CP136920.1"/>
</dbReference>
<evidence type="ECO:0000256" key="4">
    <source>
        <dbReference type="ARBA" id="ARBA00023235"/>
    </source>
</evidence>
<reference evidence="9 10" key="1">
    <citation type="submission" date="2023-10" db="EMBL/GenBank/DDBJ databases">
        <title>Rubellicoccus peritrichatus gen. nov., sp. nov., isolated from an algae of coral reef tank.</title>
        <authorList>
            <person name="Luo J."/>
        </authorList>
    </citation>
    <scope>NUCLEOTIDE SEQUENCE [LARGE SCALE GENOMIC DNA]</scope>
    <source>
        <strain evidence="9 10">CR14</strain>
    </source>
</reference>
<dbReference type="PANTHER" id="PTHR43811:SF19">
    <property type="entry name" value="39 KDA FK506-BINDING NUCLEAR PROTEIN"/>
    <property type="match status" value="1"/>
</dbReference>
<evidence type="ECO:0000313" key="10">
    <source>
        <dbReference type="Proteomes" id="UP001304300"/>
    </source>
</evidence>
<dbReference type="InterPro" id="IPR000774">
    <property type="entry name" value="PPIase_FKBP_N"/>
</dbReference>
<keyword evidence="4 5" id="KW-0413">Isomerase</keyword>
<dbReference type="SUPFAM" id="SSF54534">
    <property type="entry name" value="FKBP-like"/>
    <property type="match status" value="1"/>
</dbReference>
<name>A0AAQ3LB41_9BACT</name>
<dbReference type="AlphaFoldDB" id="A0AAQ3LB41"/>
<dbReference type="GO" id="GO:0003755">
    <property type="term" value="F:peptidyl-prolyl cis-trans isomerase activity"/>
    <property type="evidence" value="ECO:0007669"/>
    <property type="project" value="UniProtKB-UniRule"/>
</dbReference>